<dbReference type="InterPro" id="IPR050228">
    <property type="entry name" value="Carboxylesterase_BioH"/>
</dbReference>
<reference evidence="2 3" key="1">
    <citation type="submission" date="2017-10" db="EMBL/GenBank/DDBJ databases">
        <title>Two draft genome sequences of Pusillimonas sp. strains isolated from a nitrate- and radionuclide-contaminated groundwater in Russia.</title>
        <authorList>
            <person name="Grouzdev D.S."/>
            <person name="Tourova T.P."/>
            <person name="Goeva M.A."/>
            <person name="Babich T.L."/>
            <person name="Sokolova D.S."/>
            <person name="Abdullin R."/>
            <person name="Poltaraus A.B."/>
            <person name="Toshchakov S.V."/>
            <person name="Nazina T.N."/>
        </authorList>
    </citation>
    <scope>NUCLEOTIDE SEQUENCE [LARGE SCALE GENOMIC DNA]</scope>
    <source>
        <strain evidence="2 3">JR1/69-3-13</strain>
    </source>
</reference>
<comment type="caution">
    <text evidence="2">The sequence shown here is derived from an EMBL/GenBank/DDBJ whole genome shotgun (WGS) entry which is preliminary data.</text>
</comment>
<dbReference type="Proteomes" id="UP000234190">
    <property type="component" value="Unassembled WGS sequence"/>
</dbReference>
<organism evidence="2 3">
    <name type="scientific">Pollutimonas subterranea</name>
    <dbReference type="NCBI Taxonomy" id="2045210"/>
    <lineage>
        <taxon>Bacteria</taxon>
        <taxon>Pseudomonadati</taxon>
        <taxon>Pseudomonadota</taxon>
        <taxon>Betaproteobacteria</taxon>
        <taxon>Burkholderiales</taxon>
        <taxon>Alcaligenaceae</taxon>
        <taxon>Pollutimonas</taxon>
    </lineage>
</organism>
<dbReference type="Gene3D" id="3.40.50.1820">
    <property type="entry name" value="alpha/beta hydrolase"/>
    <property type="match status" value="2"/>
</dbReference>
<sequence length="319" mass="34746">MKEDNELAQHAQPATLPCVRYTQSSLYSGDMAHPIYADVLVPTQPLANKLPLILIHGAFHTGTAFLTTPDGRAGWAPYFANRGRRSYVIDWPGHGRSPAGANFHELSGLDIARSMGRLIEEVGPCVLLAHSAGGPIAWQLAESHSEQVKAIVGVAPGGPANIQKPLSDDPDAIAALRFDQEAGCPIYSDPSKTFYVDIDFVRNYWANTPRFPAAALERYARSIVGESPRILNERFRIGAAGLLVKDPAAIGQRPILIVTGEQDPRHPRATDERLALYFDADFCFLPDLGITGNGHMLMLDDNSDDIAGRIDDWLDKNGV</sequence>
<protein>
    <submittedName>
        <fullName evidence="2">Alpha/beta hydrolase</fullName>
    </submittedName>
</protein>
<name>A0A2N4U6C3_9BURK</name>
<dbReference type="InterPro" id="IPR000073">
    <property type="entry name" value="AB_hydrolase_1"/>
</dbReference>
<feature type="domain" description="AB hydrolase-1" evidence="1">
    <location>
        <begin position="52"/>
        <end position="307"/>
    </location>
</feature>
<dbReference type="SUPFAM" id="SSF53474">
    <property type="entry name" value="alpha/beta-Hydrolases"/>
    <property type="match status" value="1"/>
</dbReference>
<dbReference type="Pfam" id="PF12697">
    <property type="entry name" value="Abhydrolase_6"/>
    <property type="match status" value="1"/>
</dbReference>
<dbReference type="OrthoDB" id="7820973at2"/>
<dbReference type="AlphaFoldDB" id="A0A2N4U6C3"/>
<evidence type="ECO:0000313" key="3">
    <source>
        <dbReference type="Proteomes" id="UP000234190"/>
    </source>
</evidence>
<dbReference type="InterPro" id="IPR029058">
    <property type="entry name" value="AB_hydrolase_fold"/>
</dbReference>
<evidence type="ECO:0000313" key="2">
    <source>
        <dbReference type="EMBL" id="PLC50570.1"/>
    </source>
</evidence>
<keyword evidence="3" id="KW-1185">Reference proteome</keyword>
<dbReference type="GO" id="GO:0016787">
    <property type="term" value="F:hydrolase activity"/>
    <property type="evidence" value="ECO:0007669"/>
    <property type="project" value="UniProtKB-KW"/>
</dbReference>
<dbReference type="PANTHER" id="PTHR43194:SF5">
    <property type="entry name" value="PIMELOYL-[ACYL-CARRIER PROTEIN] METHYL ESTER ESTERASE"/>
    <property type="match status" value="1"/>
</dbReference>
<dbReference type="RefSeq" id="WP_102073115.1">
    <property type="nucleotide sequence ID" value="NZ_PDNW01000004.1"/>
</dbReference>
<dbReference type="PANTHER" id="PTHR43194">
    <property type="entry name" value="HYDROLASE ALPHA/BETA FOLD FAMILY"/>
    <property type="match status" value="1"/>
</dbReference>
<proteinExistence type="predicted"/>
<gene>
    <name evidence="2" type="ORF">CR159_06025</name>
</gene>
<dbReference type="EMBL" id="PDNW01000004">
    <property type="protein sequence ID" value="PLC50570.1"/>
    <property type="molecule type" value="Genomic_DNA"/>
</dbReference>
<keyword evidence="2" id="KW-0378">Hydrolase</keyword>
<evidence type="ECO:0000259" key="1">
    <source>
        <dbReference type="Pfam" id="PF12697"/>
    </source>
</evidence>
<accession>A0A2N4U6C3</accession>